<gene>
    <name evidence="1" type="ORF">HZS55_15680</name>
</gene>
<dbReference type="OrthoDB" id="380143at2157"/>
<organism evidence="1 2">
    <name type="scientific">Halosimplex rubrum</name>
    <dbReference type="NCBI Taxonomy" id="869889"/>
    <lineage>
        <taxon>Archaea</taxon>
        <taxon>Methanobacteriati</taxon>
        <taxon>Methanobacteriota</taxon>
        <taxon>Stenosarchaea group</taxon>
        <taxon>Halobacteria</taxon>
        <taxon>Halobacteriales</taxon>
        <taxon>Haloarculaceae</taxon>
        <taxon>Halosimplex</taxon>
    </lineage>
</organism>
<sequence>MSSEHADVSDAFIEALADYRAGRPPTGGDVESFESWLGQEPDHDDEIAHVPALLGMWLICPLEKAQLGERPRPDRADGEWLLVDERALVDVEEKR</sequence>
<reference evidence="1 2" key="1">
    <citation type="submission" date="2020-07" db="EMBL/GenBank/DDBJ databases">
        <title>Halosimplex pelagicum sp. nov. and Halosimplex rubrum sp. nov., isolated from salted brown alga Laminaria, and emended description of the genus Halosimplex.</title>
        <authorList>
            <person name="Cui H."/>
        </authorList>
    </citation>
    <scope>NUCLEOTIDE SEQUENCE [LARGE SCALE GENOMIC DNA]</scope>
    <source>
        <strain evidence="1 2">R27</strain>
    </source>
</reference>
<dbReference type="RefSeq" id="WP_179908519.1">
    <property type="nucleotide sequence ID" value="NZ_CP058910.1"/>
</dbReference>
<accession>A0A7D5PB15</accession>
<protein>
    <submittedName>
        <fullName evidence="1">Uncharacterized protein</fullName>
    </submittedName>
</protein>
<dbReference type="AlphaFoldDB" id="A0A7D5PB15"/>
<dbReference type="EMBL" id="CP058910">
    <property type="protein sequence ID" value="QLH78640.1"/>
    <property type="molecule type" value="Genomic_DNA"/>
</dbReference>
<evidence type="ECO:0000313" key="1">
    <source>
        <dbReference type="EMBL" id="QLH78640.1"/>
    </source>
</evidence>
<proteinExistence type="predicted"/>
<name>A0A7D5PB15_9EURY</name>
<dbReference type="Proteomes" id="UP000509667">
    <property type="component" value="Chromosome"/>
</dbReference>
<evidence type="ECO:0000313" key="2">
    <source>
        <dbReference type="Proteomes" id="UP000509667"/>
    </source>
</evidence>
<keyword evidence="2" id="KW-1185">Reference proteome</keyword>
<dbReference type="KEGG" id="hrr:HZS55_15680"/>
<dbReference type="GeneID" id="56079333"/>